<organism evidence="1 2">
    <name type="scientific">Serratia phage vB_SmaM_Yaphecito</name>
    <dbReference type="NCBI Taxonomy" id="2777368"/>
    <lineage>
        <taxon>Viruses</taxon>
        <taxon>Duplodnaviria</taxon>
        <taxon>Heunggongvirae</taxon>
        <taxon>Uroviricota</taxon>
        <taxon>Caudoviricetes</taxon>
        <taxon>Chimalliviridae</taxon>
        <taxon>Moabitevirus</taxon>
        <taxon>Moabitevirus moabite</taxon>
    </lineage>
</organism>
<dbReference type="Proteomes" id="UP000595230">
    <property type="component" value="Segment"/>
</dbReference>
<protein>
    <submittedName>
        <fullName evidence="1">Uncharacterized protein</fullName>
    </submittedName>
</protein>
<reference evidence="1 2" key="1">
    <citation type="submission" date="2020-09" db="EMBL/GenBank/DDBJ databases">
        <authorList>
            <person name="Bustos Y."/>
            <person name="Adams S."/>
            <person name="Bishop E."/>
            <person name="Cobbley H."/>
            <person name="Haycock D."/>
            <person name="Hoopes M."/>
            <person name="Newey C."/>
            <person name="Thompson D."/>
            <person name="Carr E."/>
            <person name="Breakwell D.P."/>
            <person name="Grose J.H."/>
        </authorList>
    </citation>
    <scope>NUCLEOTIDE SEQUENCE [LARGE SCALE GENOMIC DNA]</scope>
</reference>
<proteinExistence type="predicted"/>
<name>A0A7T3TLZ9_9CAUD</name>
<accession>A0A7T3TLZ9</accession>
<evidence type="ECO:0000313" key="1">
    <source>
        <dbReference type="EMBL" id="QPX76843.1"/>
    </source>
</evidence>
<dbReference type="EMBL" id="MW021758">
    <property type="protein sequence ID" value="QPX76843.1"/>
    <property type="molecule type" value="Genomic_DNA"/>
</dbReference>
<evidence type="ECO:0000313" key="2">
    <source>
        <dbReference type="Proteomes" id="UP000595230"/>
    </source>
</evidence>
<sequence length="64" mass="7283">MFKRYILMELIFLMVLLIVLLSFVTKYRPSFITVLALNLAIDEIGVRIAQMAFRGLGSAFSRGN</sequence>